<name>Q64851_ADEP4</name>
<dbReference type="EMBL" id="L23218">
    <property type="protein sequence ID" value="AAA51006.1"/>
    <property type="molecule type" value="Genomic_DNA"/>
</dbReference>
<sequence length="157" mass="17074">MCVSHLFYRMVTSMLILVSTCLHLVHSSANSTNTSSLCGPSSSPTSGPEFIISVVGKHPHRMSSRTPILRQDPERPPIVEKVLQTAETWNSRHLNSKKITGAPTMTRVSKKTLNCKGWQRPTIATEVLCVLSSTAAFTGACPPLETMSSNSAQLHTL</sequence>
<organism evidence="1">
    <name type="scientific">Porcine adenovirus B serotype 4</name>
    <name type="common">PAdV-4</name>
    <name type="synonym">Porcine adenovirus 4</name>
    <dbReference type="NCBI Taxonomy" id="35267"/>
    <lineage>
        <taxon>Viruses</taxon>
        <taxon>Varidnaviria</taxon>
        <taxon>Bamfordvirae</taxon>
        <taxon>Preplasmiviricota</taxon>
        <taxon>Polisuviricotina</taxon>
        <taxon>Pharingeaviricetes</taxon>
        <taxon>Rowavirales</taxon>
        <taxon>Adenoviridae</taxon>
        <taxon>Mastadenovirus</taxon>
        <taxon>Mastadenovirus porcusquartum</taxon>
    </lineage>
</organism>
<organismHost>
    <name type="scientific">Sus scrofa</name>
    <name type="common">Pig</name>
    <dbReference type="NCBI Taxonomy" id="9823"/>
</organismHost>
<proteinExistence type="predicted"/>
<reference evidence="1" key="1">
    <citation type="journal article" date="1994" name="Virus Res.">
        <title>Sequence analysis of putative E3, pVIII, and fiber genomic regions of a porcine adenovirus.</title>
        <authorList>
            <person name="Kleiboeker S.B."/>
        </authorList>
    </citation>
    <scope>NUCLEOTIDE SEQUENCE</scope>
</reference>
<evidence type="ECO:0000313" key="1">
    <source>
        <dbReference type="EMBL" id="AAA51006.1"/>
    </source>
</evidence>
<protein>
    <submittedName>
        <fullName evidence="1">Mastadenovirus sus4 E3 region, pVIII</fullName>
    </submittedName>
</protein>
<accession>Q64851</accession>